<evidence type="ECO:0000313" key="3">
    <source>
        <dbReference type="EMBL" id="OCF33225.1"/>
    </source>
</evidence>
<accession>A0A1B9GQT9</accession>
<evidence type="ECO:0000256" key="1">
    <source>
        <dbReference type="SAM" id="MobiDB-lite"/>
    </source>
</evidence>
<keyword evidence="4" id="KW-1185">Reference proteome</keyword>
<feature type="compositionally biased region" description="Low complexity" evidence="1">
    <location>
        <begin position="57"/>
        <end position="66"/>
    </location>
</feature>
<feature type="chain" id="PRO_5008627261" evidence="2">
    <location>
        <begin position="18"/>
        <end position="219"/>
    </location>
</feature>
<evidence type="ECO:0000313" key="4">
    <source>
        <dbReference type="Proteomes" id="UP000092666"/>
    </source>
</evidence>
<keyword evidence="2" id="KW-0732">Signal</keyword>
<protein>
    <submittedName>
        <fullName evidence="3">Uncharacterized protein</fullName>
    </submittedName>
</protein>
<dbReference type="AlphaFoldDB" id="A0A1B9GQT9"/>
<gene>
    <name evidence="3" type="ORF">I316_04966</name>
</gene>
<dbReference type="OrthoDB" id="3919993at2759"/>
<reference evidence="3 4" key="1">
    <citation type="submission" date="2013-07" db="EMBL/GenBank/DDBJ databases">
        <title>The Genome Sequence of Cryptococcus heveanensis BCC8398.</title>
        <authorList>
            <consortium name="The Broad Institute Genome Sequencing Platform"/>
            <person name="Cuomo C."/>
            <person name="Litvintseva A."/>
            <person name="Chen Y."/>
            <person name="Heitman J."/>
            <person name="Sun S."/>
            <person name="Springer D."/>
            <person name="Dromer F."/>
            <person name="Young S.K."/>
            <person name="Zeng Q."/>
            <person name="Gargeya S."/>
            <person name="Fitzgerald M."/>
            <person name="Abouelleil A."/>
            <person name="Alvarado L."/>
            <person name="Berlin A.M."/>
            <person name="Chapman S.B."/>
            <person name="Dewar J."/>
            <person name="Goldberg J."/>
            <person name="Griggs A."/>
            <person name="Gujja S."/>
            <person name="Hansen M."/>
            <person name="Howarth C."/>
            <person name="Imamovic A."/>
            <person name="Larimer J."/>
            <person name="McCowan C."/>
            <person name="Murphy C."/>
            <person name="Pearson M."/>
            <person name="Priest M."/>
            <person name="Roberts A."/>
            <person name="Saif S."/>
            <person name="Shea T."/>
            <person name="Sykes S."/>
            <person name="Wortman J."/>
            <person name="Nusbaum C."/>
            <person name="Birren B."/>
        </authorList>
    </citation>
    <scope>NUCLEOTIDE SEQUENCE [LARGE SCALE GENOMIC DNA]</scope>
    <source>
        <strain evidence="3 4">BCC8398</strain>
    </source>
</reference>
<feature type="signal peptide" evidence="2">
    <location>
        <begin position="1"/>
        <end position="17"/>
    </location>
</feature>
<dbReference type="Proteomes" id="UP000092666">
    <property type="component" value="Unassembled WGS sequence"/>
</dbReference>
<name>A0A1B9GQT9_9TREE</name>
<sequence>MLFTNLVLLALAGLASASSFPSPEVAGTPTSARPLQRTPKALKQVTTAELIKRSRRSPTIARRAAPSPIPAPDTVTSENGLNTVYTQYYSGSGIIETDNNPGNDNDSYPPKQLNIPGTTAQNAAIQQCASFSDDNVLNDLYFSFQIYYDDSVDNWICRAYYDPSSDASYFNVPNTDANPVFGYSGNFTRAVTTSYQYLLTSAKLPSTWRKLRKPRSRDL</sequence>
<dbReference type="EMBL" id="KV700126">
    <property type="protein sequence ID" value="OCF33225.1"/>
    <property type="molecule type" value="Genomic_DNA"/>
</dbReference>
<reference evidence="4" key="2">
    <citation type="submission" date="2013-12" db="EMBL/GenBank/DDBJ databases">
        <title>Evolution of pathogenesis and genome organization in the Tremellales.</title>
        <authorList>
            <person name="Cuomo C."/>
            <person name="Litvintseva A."/>
            <person name="Heitman J."/>
            <person name="Chen Y."/>
            <person name="Sun S."/>
            <person name="Springer D."/>
            <person name="Dromer F."/>
            <person name="Young S."/>
            <person name="Zeng Q."/>
            <person name="Chapman S."/>
            <person name="Gujja S."/>
            <person name="Saif S."/>
            <person name="Birren B."/>
        </authorList>
    </citation>
    <scope>NUCLEOTIDE SEQUENCE [LARGE SCALE GENOMIC DNA]</scope>
    <source>
        <strain evidence="4">BCC8398</strain>
    </source>
</reference>
<proteinExistence type="predicted"/>
<organism evidence="3 4">
    <name type="scientific">Kwoniella heveanensis BCC8398</name>
    <dbReference type="NCBI Taxonomy" id="1296120"/>
    <lineage>
        <taxon>Eukaryota</taxon>
        <taxon>Fungi</taxon>
        <taxon>Dikarya</taxon>
        <taxon>Basidiomycota</taxon>
        <taxon>Agaricomycotina</taxon>
        <taxon>Tremellomycetes</taxon>
        <taxon>Tremellales</taxon>
        <taxon>Cryptococcaceae</taxon>
        <taxon>Kwoniella</taxon>
    </lineage>
</organism>
<evidence type="ECO:0000256" key="2">
    <source>
        <dbReference type="SAM" id="SignalP"/>
    </source>
</evidence>
<feature type="region of interest" description="Disordered" evidence="1">
    <location>
        <begin position="52"/>
        <end position="78"/>
    </location>
</feature>